<reference evidence="2" key="1">
    <citation type="submission" date="2020-05" db="EMBL/GenBank/DDBJ databases">
        <authorList>
            <person name="Chiriac C."/>
            <person name="Salcher M."/>
            <person name="Ghai R."/>
            <person name="Kavagutti S V."/>
        </authorList>
    </citation>
    <scope>NUCLEOTIDE SEQUENCE</scope>
</reference>
<dbReference type="AntiFam" id="ANF00091">
    <property type="entry name" value="Shadow ORF (opposite smc)"/>
</dbReference>
<dbReference type="AlphaFoldDB" id="A0A6J7R8J0"/>
<gene>
    <name evidence="2" type="ORF">UFOPK4061_01620</name>
</gene>
<evidence type="ECO:0000256" key="1">
    <source>
        <dbReference type="SAM" id="MobiDB-lite"/>
    </source>
</evidence>
<accession>A0A6J7R8J0</accession>
<dbReference type="AntiFam" id="ANF00168">
    <property type="entry name" value="Shadow ORF (opposite smc)"/>
</dbReference>
<name>A0A6J7R8J0_9ZZZZ</name>
<proteinExistence type="predicted"/>
<dbReference type="EMBL" id="CAFBPD010000318">
    <property type="protein sequence ID" value="CAB5025018.1"/>
    <property type="molecule type" value="Genomic_DNA"/>
</dbReference>
<feature type="compositionally biased region" description="Basic and acidic residues" evidence="1">
    <location>
        <begin position="142"/>
        <end position="153"/>
    </location>
</feature>
<protein>
    <submittedName>
        <fullName evidence="2">Unannotated protein</fullName>
    </submittedName>
</protein>
<sequence length="153" mass="16098">MLEDSGGLLDDAPAVLRGGFKNRRETVLPDDDMHLAADAGVAEQLLYVKEAGGLAVDRVLRPTIAEQRAGDGDLGVVDRQLAVGVVDGDGDLGPAERRPAGRAGEDDVLHLSAAQRLRPLLAHDPGERIDHVGLTGSVGADNARDTRLEVQGR</sequence>
<feature type="compositionally biased region" description="Basic and acidic residues" evidence="1">
    <location>
        <begin position="94"/>
        <end position="106"/>
    </location>
</feature>
<feature type="region of interest" description="Disordered" evidence="1">
    <location>
        <begin position="133"/>
        <end position="153"/>
    </location>
</feature>
<evidence type="ECO:0000313" key="2">
    <source>
        <dbReference type="EMBL" id="CAB5025018.1"/>
    </source>
</evidence>
<feature type="region of interest" description="Disordered" evidence="1">
    <location>
        <begin position="87"/>
        <end position="106"/>
    </location>
</feature>
<organism evidence="2">
    <name type="scientific">freshwater metagenome</name>
    <dbReference type="NCBI Taxonomy" id="449393"/>
    <lineage>
        <taxon>unclassified sequences</taxon>
        <taxon>metagenomes</taxon>
        <taxon>ecological metagenomes</taxon>
    </lineage>
</organism>